<evidence type="ECO:0000256" key="1">
    <source>
        <dbReference type="SAM" id="MobiDB-lite"/>
    </source>
</evidence>
<dbReference type="OrthoDB" id="512550at2759"/>
<dbReference type="RefSeq" id="XP_005843805.1">
    <property type="nucleotide sequence ID" value="XM_005843743.1"/>
</dbReference>
<dbReference type="InParanoid" id="E1ZR11"/>
<dbReference type="GeneID" id="17351146"/>
<dbReference type="eggNOG" id="ENOG502S4RI">
    <property type="taxonomic scope" value="Eukaryota"/>
</dbReference>
<dbReference type="Proteomes" id="UP000008141">
    <property type="component" value="Unassembled WGS sequence"/>
</dbReference>
<accession>E1ZR11</accession>
<gene>
    <name evidence="2" type="ORF">CHLNCDRAFT_139833</name>
</gene>
<dbReference type="AlphaFoldDB" id="E1ZR11"/>
<evidence type="ECO:0000313" key="3">
    <source>
        <dbReference type="Proteomes" id="UP000008141"/>
    </source>
</evidence>
<evidence type="ECO:0000313" key="2">
    <source>
        <dbReference type="EMBL" id="EFN51703.1"/>
    </source>
</evidence>
<dbReference type="InterPro" id="IPR029063">
    <property type="entry name" value="SAM-dependent_MTases_sf"/>
</dbReference>
<proteinExistence type="predicted"/>
<organism evidence="3">
    <name type="scientific">Chlorella variabilis</name>
    <name type="common">Green alga</name>
    <dbReference type="NCBI Taxonomy" id="554065"/>
    <lineage>
        <taxon>Eukaryota</taxon>
        <taxon>Viridiplantae</taxon>
        <taxon>Chlorophyta</taxon>
        <taxon>core chlorophytes</taxon>
        <taxon>Trebouxiophyceae</taxon>
        <taxon>Chlorellales</taxon>
        <taxon>Chlorellaceae</taxon>
        <taxon>Chlorella clade</taxon>
        <taxon>Chlorella</taxon>
    </lineage>
</organism>
<name>E1ZR11_CHLVA</name>
<evidence type="ECO:0008006" key="4">
    <source>
        <dbReference type="Google" id="ProtNLM"/>
    </source>
</evidence>
<dbReference type="Gene3D" id="3.40.50.150">
    <property type="entry name" value="Vaccinia Virus protein VP39"/>
    <property type="match status" value="1"/>
</dbReference>
<sequence length="341" mass="37905">MGVATLKAGESPTARRLGLYLLSLSVAYIAGYHGRARHSVSLRPEGSSSGRPAAGADGERSECVARGEEYAAELAQMEGAGGDNDFNASFQSPITTARDGTFLWMAQATGTDKVQYHSYHYMYTRYLAHARFHQLNILEVGLGCDMRYGAGASLRLWRAYLPCSRISFVEYNDTCAIKWKKEVEKVGGGKLYIGSQDDSQLLAAIQKYAKSIGGFDMIIDDGSHLPEHQWTTIEALWRTIKPGGVYIIEDLHDHWFSSKALQPVMTAFPPTLPVPLYIQLIHLMNCHSYGTWKYSKESNFWCSQQKAKSQYIDVINLDCMSEFCAMVKGAPLGTIKFRIPG</sequence>
<dbReference type="SUPFAM" id="SSF53335">
    <property type="entry name" value="S-adenosyl-L-methionine-dependent methyltransferases"/>
    <property type="match status" value="1"/>
</dbReference>
<protein>
    <recommendedName>
        <fullName evidence="4">Methyltransferase domain-containing protein</fullName>
    </recommendedName>
</protein>
<feature type="region of interest" description="Disordered" evidence="1">
    <location>
        <begin position="40"/>
        <end position="60"/>
    </location>
</feature>
<reference evidence="2 3" key="1">
    <citation type="journal article" date="2010" name="Plant Cell">
        <title>The Chlorella variabilis NC64A genome reveals adaptation to photosymbiosis, coevolution with viruses, and cryptic sex.</title>
        <authorList>
            <person name="Blanc G."/>
            <person name="Duncan G."/>
            <person name="Agarkova I."/>
            <person name="Borodovsky M."/>
            <person name="Gurnon J."/>
            <person name="Kuo A."/>
            <person name="Lindquist E."/>
            <person name="Lucas S."/>
            <person name="Pangilinan J."/>
            <person name="Polle J."/>
            <person name="Salamov A."/>
            <person name="Terry A."/>
            <person name="Yamada T."/>
            <person name="Dunigan D.D."/>
            <person name="Grigoriev I.V."/>
            <person name="Claverie J.M."/>
            <person name="Van Etten J.L."/>
        </authorList>
    </citation>
    <scope>NUCLEOTIDE SEQUENCE [LARGE SCALE GENOMIC DNA]</scope>
    <source>
        <strain evidence="2 3">NC64A</strain>
    </source>
</reference>
<dbReference type="KEGG" id="cvr:CHLNCDRAFT_139833"/>
<dbReference type="CDD" id="cd02440">
    <property type="entry name" value="AdoMet_MTases"/>
    <property type="match status" value="1"/>
</dbReference>
<keyword evidence="3" id="KW-1185">Reference proteome</keyword>
<dbReference type="EMBL" id="GL433861">
    <property type="protein sequence ID" value="EFN51703.1"/>
    <property type="molecule type" value="Genomic_DNA"/>
</dbReference>